<gene>
    <name evidence="1" type="ORF">D3P06_06950</name>
</gene>
<dbReference type="Pfam" id="PF07015">
    <property type="entry name" value="VirC1"/>
    <property type="match status" value="1"/>
</dbReference>
<dbReference type="EMBL" id="QZEV01000023">
    <property type="protein sequence ID" value="RJL05477.1"/>
    <property type="molecule type" value="Genomic_DNA"/>
</dbReference>
<protein>
    <submittedName>
        <fullName evidence="1">ParA family protein</fullName>
    </submittedName>
</protein>
<evidence type="ECO:0000313" key="1">
    <source>
        <dbReference type="EMBL" id="RJL05477.1"/>
    </source>
</evidence>
<dbReference type="SUPFAM" id="SSF52540">
    <property type="entry name" value="P-loop containing nucleoside triphosphate hydrolases"/>
    <property type="match status" value="1"/>
</dbReference>
<sequence>MTAIVLGMMTKKGGAGKSMLTKLLASAAVYSGKKVMVIDLDPEEDIASWWRAVTEKGNAHPDLAIRATREVTDLYDIIEANEEKYDFILIDTKGEGSEAADHLASVSDRILVPCLCADSDVRRTRETVQWYEGLKSRVDDPAQIPPLFVVLSRMPPQMLKYDGTGKPAGVVVHDFERFEAMLNEFNPLKAMVPDRTQYRDMDSRGLLGTLLDQAREGDALMRGQIPHYENALAHALNLMNSILKGQRMRSTNA</sequence>
<dbReference type="CDD" id="cd02042">
    <property type="entry name" value="ParAB_family"/>
    <property type="match status" value="1"/>
</dbReference>
<organism evidence="1 2">
    <name type="scientific">Paracoccus aestuarii</name>
    <dbReference type="NCBI Taxonomy" id="453842"/>
    <lineage>
        <taxon>Bacteria</taxon>
        <taxon>Pseudomonadati</taxon>
        <taxon>Pseudomonadota</taxon>
        <taxon>Alphaproteobacteria</taxon>
        <taxon>Rhodobacterales</taxon>
        <taxon>Paracoccaceae</taxon>
        <taxon>Paracoccus</taxon>
    </lineage>
</organism>
<dbReference type="AlphaFoldDB" id="A0A418ZY97"/>
<dbReference type="InterPro" id="IPR009744">
    <property type="entry name" value="VirC1"/>
</dbReference>
<keyword evidence="2" id="KW-1185">Reference proteome</keyword>
<dbReference type="InterPro" id="IPR027417">
    <property type="entry name" value="P-loop_NTPase"/>
</dbReference>
<comment type="caution">
    <text evidence="1">The sequence shown here is derived from an EMBL/GenBank/DDBJ whole genome shotgun (WGS) entry which is preliminary data.</text>
</comment>
<reference evidence="1 2" key="1">
    <citation type="submission" date="2018-09" db="EMBL/GenBank/DDBJ databases">
        <title>Paracoccus onubensis nov. sp. a moderate halophilic bacterium isolated from Gruta de las Maravillas (Aracena, Spain).</title>
        <authorList>
            <person name="Jurado V."/>
            <person name="Gutierrez-Patricio S."/>
            <person name="Gonzalez-Pimentel J.L."/>
            <person name="Laiz L."/>
            <person name="Saiz-Jimenez C."/>
        </authorList>
    </citation>
    <scope>NUCLEOTIDE SEQUENCE [LARGE SCALE GENOMIC DNA]</scope>
    <source>
        <strain evidence="1 2">DSM 19484</strain>
    </source>
</reference>
<dbReference type="InterPro" id="IPR050678">
    <property type="entry name" value="DNA_Partitioning_ATPase"/>
</dbReference>
<name>A0A418ZY97_9RHOB</name>
<dbReference type="Gene3D" id="3.40.50.300">
    <property type="entry name" value="P-loop containing nucleotide triphosphate hydrolases"/>
    <property type="match status" value="1"/>
</dbReference>
<dbReference type="RefSeq" id="WP_119885870.1">
    <property type="nucleotide sequence ID" value="NZ_CP067172.1"/>
</dbReference>
<proteinExistence type="predicted"/>
<dbReference type="Proteomes" id="UP000285530">
    <property type="component" value="Unassembled WGS sequence"/>
</dbReference>
<dbReference type="PANTHER" id="PTHR13696">
    <property type="entry name" value="P-LOOP CONTAINING NUCLEOSIDE TRIPHOSPHATE HYDROLASE"/>
    <property type="match status" value="1"/>
</dbReference>
<dbReference type="PANTHER" id="PTHR13696:SF96">
    <property type="entry name" value="COBQ_COBB_MIND_PARA NUCLEOTIDE BINDING DOMAIN-CONTAINING PROTEIN"/>
    <property type="match status" value="1"/>
</dbReference>
<accession>A0A418ZY97</accession>
<dbReference type="OrthoDB" id="7820287at2"/>
<evidence type="ECO:0000313" key="2">
    <source>
        <dbReference type="Proteomes" id="UP000285530"/>
    </source>
</evidence>